<sequence length="127" mass="14573">MKVKLLTALLTFILSITFLSNAEAKCRRVATVKYQQRYGWSKKYTVKVTFMTGMELNQATNSYDYSSYSVYAIIFWGEGQATVIKLKSFLSCGYEVTCDCIDNAIYDLQGYDQDGDKWNICLGDYCY</sequence>
<feature type="signal peptide" evidence="1">
    <location>
        <begin position="1"/>
        <end position="24"/>
    </location>
</feature>
<feature type="chain" id="PRO_5014904314" evidence="1">
    <location>
        <begin position="25"/>
        <end position="127"/>
    </location>
</feature>
<dbReference type="Proteomes" id="UP000233387">
    <property type="component" value="Unassembled WGS sequence"/>
</dbReference>
<comment type="caution">
    <text evidence="2">The sequence shown here is derived from an EMBL/GenBank/DDBJ whole genome shotgun (WGS) entry which is preliminary data.</text>
</comment>
<name>A0A2N3IK29_9BACT</name>
<evidence type="ECO:0000313" key="2">
    <source>
        <dbReference type="EMBL" id="PKQ70666.1"/>
    </source>
</evidence>
<keyword evidence="1" id="KW-0732">Signal</keyword>
<dbReference type="EMBL" id="NKXO01000004">
    <property type="protein sequence ID" value="PKQ70666.1"/>
    <property type="molecule type" value="Genomic_DNA"/>
</dbReference>
<gene>
    <name evidence="2" type="ORF">Rain11_0396</name>
</gene>
<evidence type="ECO:0000313" key="3">
    <source>
        <dbReference type="Proteomes" id="UP000233387"/>
    </source>
</evidence>
<organism evidence="2 3">
    <name type="scientific">Raineya orbicola</name>
    <dbReference type="NCBI Taxonomy" id="2016530"/>
    <lineage>
        <taxon>Bacteria</taxon>
        <taxon>Pseudomonadati</taxon>
        <taxon>Bacteroidota</taxon>
        <taxon>Cytophagia</taxon>
        <taxon>Cytophagales</taxon>
        <taxon>Raineyaceae</taxon>
        <taxon>Raineya</taxon>
    </lineage>
</organism>
<protein>
    <submittedName>
        <fullName evidence="2">Uncharacterized protein</fullName>
    </submittedName>
</protein>
<reference evidence="2 3" key="1">
    <citation type="submission" date="2017-06" db="EMBL/GenBank/DDBJ databases">
        <title>Raineya orbicola gen. nov., sp. nov. a slightly thermophilic bacterium of the phylum Bacteroidetes and the description of Raineyaceae fam. nov.</title>
        <authorList>
            <person name="Albuquerque L."/>
            <person name="Polonia A.R.M."/>
            <person name="Barroso C."/>
            <person name="Froufe H.J.C."/>
            <person name="Lage O."/>
            <person name="Lobo-Da-Cunha A."/>
            <person name="Egas C."/>
            <person name="Da Costa M.S."/>
        </authorList>
    </citation>
    <scope>NUCLEOTIDE SEQUENCE [LARGE SCALE GENOMIC DNA]</scope>
    <source>
        <strain evidence="2 3">SPSPC-11</strain>
    </source>
</reference>
<keyword evidence="3" id="KW-1185">Reference proteome</keyword>
<evidence type="ECO:0000256" key="1">
    <source>
        <dbReference type="SAM" id="SignalP"/>
    </source>
</evidence>
<dbReference type="RefSeq" id="WP_133121465.1">
    <property type="nucleotide sequence ID" value="NZ_NKXO01000004.1"/>
</dbReference>
<proteinExistence type="predicted"/>
<dbReference type="AlphaFoldDB" id="A0A2N3IK29"/>
<accession>A0A2N3IK29</accession>
<dbReference type="OrthoDB" id="1494779at2"/>